<name>A0ABT7PCK8_9BACT</name>
<gene>
    <name evidence="2" type="ORF">QTN89_02185</name>
</gene>
<reference evidence="2 3" key="1">
    <citation type="submission" date="2023-06" db="EMBL/GenBank/DDBJ databases">
        <title>Roseiconus lacunae JC819 isolated from Gulf of Mannar region, Tamil Nadu.</title>
        <authorList>
            <person name="Pk S."/>
            <person name="Ch S."/>
            <person name="Ch V.R."/>
        </authorList>
    </citation>
    <scope>NUCLEOTIDE SEQUENCE [LARGE SCALE GENOMIC DNA]</scope>
    <source>
        <strain evidence="2 3">JC819</strain>
    </source>
</reference>
<dbReference type="InterPro" id="IPR036691">
    <property type="entry name" value="Endo/exonu/phosph_ase_sf"/>
</dbReference>
<dbReference type="InterPro" id="IPR018247">
    <property type="entry name" value="EF_Hand_1_Ca_BS"/>
</dbReference>
<evidence type="ECO:0000313" key="2">
    <source>
        <dbReference type="EMBL" id="MDM4014222.1"/>
    </source>
</evidence>
<dbReference type="InterPro" id="IPR036415">
    <property type="entry name" value="Lamin_tail_dom_sf"/>
</dbReference>
<protein>
    <submittedName>
        <fullName evidence="2">Lamin tail domain-containing protein</fullName>
    </submittedName>
</protein>
<dbReference type="InterPro" id="IPR005135">
    <property type="entry name" value="Endo/exonuclease/phosphatase"/>
</dbReference>
<dbReference type="Pfam" id="PF03372">
    <property type="entry name" value="Exo_endo_phos"/>
    <property type="match status" value="1"/>
</dbReference>
<dbReference type="SUPFAM" id="SSF56219">
    <property type="entry name" value="DNase I-like"/>
    <property type="match status" value="1"/>
</dbReference>
<dbReference type="Proteomes" id="UP001239462">
    <property type="component" value="Unassembled WGS sequence"/>
</dbReference>
<organism evidence="2 3">
    <name type="scientific">Roseiconus lacunae</name>
    <dbReference type="NCBI Taxonomy" id="2605694"/>
    <lineage>
        <taxon>Bacteria</taxon>
        <taxon>Pseudomonadati</taxon>
        <taxon>Planctomycetota</taxon>
        <taxon>Planctomycetia</taxon>
        <taxon>Pirellulales</taxon>
        <taxon>Pirellulaceae</taxon>
        <taxon>Roseiconus</taxon>
    </lineage>
</organism>
<dbReference type="PROSITE" id="PS00018">
    <property type="entry name" value="EF_HAND_1"/>
    <property type="match status" value="1"/>
</dbReference>
<comment type="caution">
    <text evidence="2">The sequence shown here is derived from an EMBL/GenBank/DDBJ whole genome shotgun (WGS) entry which is preliminary data.</text>
</comment>
<dbReference type="SUPFAM" id="SSF74853">
    <property type="entry name" value="Lamin A/C globular tail domain"/>
    <property type="match status" value="1"/>
</dbReference>
<evidence type="ECO:0000313" key="3">
    <source>
        <dbReference type="Proteomes" id="UP001239462"/>
    </source>
</evidence>
<keyword evidence="3" id="KW-1185">Reference proteome</keyword>
<proteinExistence type="predicted"/>
<evidence type="ECO:0000259" key="1">
    <source>
        <dbReference type="PROSITE" id="PS51841"/>
    </source>
</evidence>
<dbReference type="Gene3D" id="2.60.40.1260">
    <property type="entry name" value="Lamin Tail domain"/>
    <property type="match status" value="1"/>
</dbReference>
<dbReference type="EMBL" id="JASZZN010000001">
    <property type="protein sequence ID" value="MDM4014222.1"/>
    <property type="molecule type" value="Genomic_DNA"/>
</dbReference>
<sequence>MTVCVASRVACSRTLRRLRGEPLEQRLCLSAVRIVSWNTANAPNSPTEDAYFSTVFEAIGDEVVVGNSMPPSIIALQETDNAELGSNSIARIETLLESLYPQKDFGRAVTMLDSGDDATGFVYDTGIFDLVSTSVVAQTPGMQAFAHRIMRGQFRPIGSDGQSDFYLYTTHLKAGSSGGNASRRTAEANAIRLDIDSLGDHQDVIVMGDFNISGSSEGAYQNFLRSGTGQLFDPIDTPGQWKNDPRYIDIHTQNPAINGAGGMDDRYDFQLASAAVFDDEGLQYIDGSYRAFGNDGTHTFNSDITTGSGASPGVLGALAAASDHLPVVVDYEIDVVVPGIYVNTGGSDLRLTEGGDSVTYEVSLLTVPDADVQVTIATDGQTQVNGSGQVVLTFTPGDALVPQTVSIGALENSESGGTAVSRITHSAVSSDLTYQSVDEVSLSVRIDDNDAASVVISEVMYNPAGDEPDGEWIEIANLGPGAVDLSGWQLDDEDPTDWSPIPDVSPLPPGQVAILHNDAVDSADFRDRWSIPPEAMVIGLTWGSLSNSPTATNESLELLDATGAVQDIVPYDDDGSSWPMDNNASSIYLSDVRLDNSIGDHWLISNLGVDQARHPSGSPLSPLDVGSPGFAPGLQIDPPRVVETRVAGQRVIEGSRSVVRSLTVVFDRIVSVQPGAIQILRDGIEDLQEASVGLAMSARDVIDHTEITLTFSGNLSDATGSLIDGRYRLRIDASMVTSGGIALDGDDDERPGGDYRFGEVASDRFFRLFGDRDGDQDVDQFDLRHLGGLLATQSFDEAFDADDDGDLDRFDLAELRRRL</sequence>
<dbReference type="Pfam" id="PF00932">
    <property type="entry name" value="LTD"/>
    <property type="match status" value="1"/>
</dbReference>
<feature type="domain" description="LTD" evidence="1">
    <location>
        <begin position="433"/>
        <end position="573"/>
    </location>
</feature>
<dbReference type="PROSITE" id="PS51841">
    <property type="entry name" value="LTD"/>
    <property type="match status" value="1"/>
</dbReference>
<dbReference type="InterPro" id="IPR001322">
    <property type="entry name" value="Lamin_tail_dom"/>
</dbReference>
<accession>A0ABT7PCK8</accession>
<dbReference type="Gene3D" id="3.60.10.10">
    <property type="entry name" value="Endonuclease/exonuclease/phosphatase"/>
    <property type="match status" value="1"/>
</dbReference>
<dbReference type="RefSeq" id="WP_289161982.1">
    <property type="nucleotide sequence ID" value="NZ_JASZZN010000001.1"/>
</dbReference>